<dbReference type="CDD" id="cd00303">
    <property type="entry name" value="retropepsin_like"/>
    <property type="match status" value="2"/>
</dbReference>
<dbReference type="GO" id="GO:0015074">
    <property type="term" value="P:DNA integration"/>
    <property type="evidence" value="ECO:0007669"/>
    <property type="project" value="UniProtKB-KW"/>
</dbReference>
<dbReference type="SUPFAM" id="SSF161008">
    <property type="entry name" value="Viral glycoprotein ectodomain-like"/>
    <property type="match status" value="1"/>
</dbReference>
<dbReference type="GO" id="GO:0004190">
    <property type="term" value="F:aspartic-type endopeptidase activity"/>
    <property type="evidence" value="ECO:0007669"/>
    <property type="project" value="InterPro"/>
</dbReference>
<dbReference type="GO" id="GO:0003964">
    <property type="term" value="F:RNA-directed DNA polymerase activity"/>
    <property type="evidence" value="ECO:0007669"/>
    <property type="project" value="UniProtKB-KW"/>
</dbReference>
<dbReference type="STRING" id="135651.G0NBL0"/>
<dbReference type="SUPFAM" id="SSF50630">
    <property type="entry name" value="Acid proteases"/>
    <property type="match status" value="2"/>
</dbReference>
<dbReference type="GO" id="GO:0042575">
    <property type="term" value="C:DNA polymerase complex"/>
    <property type="evidence" value="ECO:0007669"/>
    <property type="project" value="UniProtKB-ARBA"/>
</dbReference>
<sequence>MLQLRNRPVLRPPQARLPGRPAGRGAGLAAGGAEPAPQRGGAAVRAANAPLTFKDLKNATDALLSSLPKFSGEKDEDTFALWLQKYVIESNYLHLGRQLTAGVFPRMLTGSARMKYDGLTNEEKADFTLASQALAARLHSHGGRNRAMTEMSTAAKKSTESMIKFARRVENLVRASFPTGTNEQRAELTINRFIEGLPTRIRTKVKVDEIPETLEEAIERAEKMENLIQEEDQETINLIDNVTRSNRNEVEEVLRNKVKQLTLENKQKQRLLDQRSQGNYQTSSNPRGRNSNRGYGFQPQDQRVRFSDQQKRENFQHSRSASNFGRNYSNQGNFRPNGGWQTNRAPIQSGIHFLMIVACALLCLPLAEAQFQICPDVRSGEYFSPPPQMTCELNPSETVVKVTVDIYTEFGASIKAKAHRCAQTQYQVCNGGRYQYLTGNPNIVNITSKPMTEGDCLSAIDQHQVKNQTLISKGNGIFHSKPHMVNENILSDGTQCSEGVVYALEVGEIATPDGERVISSLGDMAGCVASNGDCETHDARMMWSSEGITKFCKYSKVETTEAYITKTKIAIPTLQMALEIVSNQNETQMENCALRMAVIANNGFMISIKNHKQSISELIESVENKKTRVKRDLQMKHRPTDLLIQRLYGPNATLSNYPLFTYDPITDPRILHEIRRYDIALSHVRYQWENYELPNKQLAVLRAIREGEYRKQLIRELREGDGNLKNAVTIKQLEQPSHHFDEYLNEEFGVVRTLTPREKREWNAFGQPLTTHIPQNREASGIEYIKQMSEMHRIATENRANSQLNGRMQFVADKIIEASYQEFNKIYHKLCEMQNSQIEISKTLLAIDPTLGMRALLKRDDVVAKRAGMVYLVSQCSPVMADEVYYDHKVNTTCYLNTPVRVQNQTWFIAPGMEKDLIRESVEIPCDEVTLGIYKDKDGNWKSVNGPSIVRNIPITFMKKVEKLNLTLSAPPVFNKLENIDNPLAYLATWTVSLLKMKENQIELMRNLRNEGLSSATIEDILAGAGEVLGIVEEIHKTVKEQAGEIKTEIILFIKRVIIPIILVAAIMAAIIVIMKIYLLKRTAGKALSEVVNVTRRAPVAIQQMIRKWIPEVHNIMLKEDGETEFDVFSIERSDSLVTIPEVYTILTYSGMYTVPRLEIKINHGNVIALVDTGSAISLITDMMVKGIGSERRIKKSSLEYAKAANGDIMYFQGMVTERITVGNHHVVMDFFIVEEKEAPEQCVLGMDFIHQLNRQKLNVSFNIKGNHLTIGKTEVKILSQKDCQRIVHNQPTVELDEEDFSWSRKKLEELQVMCPIIIEIRKILQCGMAPLSMRRKYCLINDVVHRVPTTRAQKPLIFLESNNHIKHYIKEIHANQSHLGFEETLHEITKEVVWKGIRRDVRAVIANCMECKTKQWQKRMRCINSIMTVGGRTHLPFAPIHIDGVPIVALLDSGASISLIPERVVTKLNLKSKVKPTNSSAKVANGTELKFLGKVDVIITIGKTSVLHEVMITKNEGAPAACLLGIDFVNTLNKKGKLLTFNMAEKLVKVGDKTVHLLDPQEYGHSKLLAMSVACANDEIIPPRCQAIIAGELPGVITEDKDFIISDTDRDTEEIYSVSSTLTRMDSEGKVVIKITNPGNSELVLKKGTKIAEAEIWKEKEKSKNAVYTVCTDTNTLLSKIDLEKSTLSDKAKEKIKFLIKKYKGAFVGNDGKIGRFTGKTTHYIELNDNHRIPQSRPYRLNPEQREKLEKEIGHMLENGLIEESTSPYTSPLLMVPKANGDTRIVIDYRRLNLITRSRTYIMPNTLDVTEEASRGKIFSVFDIAQGFHTVRMHEAHKERTAFCCHMGVYQYRYMPMGLKGAPDTFQRAMAEVEKKFSGTMILYVDDLIVVSKTEDQHIRDLEEFFKLMISMGLKLKAEKSQIGRTRIVFLGFIIENNTIQPNGEKTEAIRKFPTPRTVTEVKSFLGMAGYFRRFIKNYAITVKPLTTLTQKDVEFKWTEEEEKAFEEIKTALISPPILTTPRMDGDFEMHTDASKVGLAAVLLQEQEKELKVVAYASRPTTPVEQRYVAIESEALAITWGLQHFRPYIFGKKVKVVTDHQPLKSLLHRKDKEMSGRLLRHQAIIQMYDVEIVYRPGKLNPLADALSRQRTNSEEQVTAINLVIEQTRDLKKIQKESKMVQYIRKKLSEDDEDDIETQKLQKKFMLIDDIVYTIPKKEEQLPAIFIEGGTQETRNLIMNIHKANSHIGPYKTISKLENIAIWNKMKIEVEEVLRTCEGCQRRKNPSAYTHVVPLGKWDIPQRPFQRIHVDVMGPLPETHQGNRLIIVATDAFSKFAIAKAIPNQTAETTIKFLIENVVAIHGVPEEIVSDKGRNFTSEIFGEVCKILEMKHSMSTSYHHETNGAVERLNRTLEEMLTLSTEDPKNHYNWDEKLPIVIHSYNAAYHSTVKFPPEYIVFGRVTVSAADIMVNTLRPYYSDSTSMVESLTEAIRMCHETVSQALEDAQNETKRTHDERRKVSEPIFRIGDTVVIKDHTAGKLMHQFGKPVTITATSASTVTVRTERGKLETVHKNRVKQFRKPQDVDQQQRVSHQVTTRSRSLNKETSESPLDSPSRHHTRLCNNNTNGRRHTFHGEKDPTSAQQDNAVSSPGLRRSRRLMHLPAEGPF</sequence>
<gene>
    <name evidence="16" type="ORF">CAEBREN_28621</name>
</gene>
<dbReference type="Gene3D" id="3.30.70.270">
    <property type="match status" value="2"/>
</dbReference>
<protein>
    <recommendedName>
        <fullName evidence="1">RNA-directed DNA polymerase</fullName>
        <ecNumber evidence="1">2.7.7.49</ecNumber>
    </recommendedName>
</protein>
<dbReference type="Gene3D" id="1.10.340.70">
    <property type="match status" value="2"/>
</dbReference>
<evidence type="ECO:0000256" key="2">
    <source>
        <dbReference type="ARBA" id="ARBA00022679"/>
    </source>
</evidence>
<accession>G0NBL0</accession>
<evidence type="ECO:0000259" key="14">
    <source>
        <dbReference type="PROSITE" id="PS50878"/>
    </source>
</evidence>
<keyword evidence="9" id="KW-0229">DNA integration</keyword>
<keyword evidence="2" id="KW-0808">Transferase</keyword>
<dbReference type="FunFam" id="3.30.420.10:FF:000032">
    <property type="entry name" value="Retrovirus-related Pol polyprotein from transposon 297-like Protein"/>
    <property type="match status" value="1"/>
</dbReference>
<dbReference type="InterPro" id="IPR050951">
    <property type="entry name" value="Retrovirus_Pol_polyprotein"/>
</dbReference>
<keyword evidence="13" id="KW-1133">Transmembrane helix</keyword>
<evidence type="ECO:0000256" key="5">
    <source>
        <dbReference type="ARBA" id="ARBA00022759"/>
    </source>
</evidence>
<dbReference type="CDD" id="cd01647">
    <property type="entry name" value="RT_LTR"/>
    <property type="match status" value="1"/>
</dbReference>
<dbReference type="PANTHER" id="PTHR37984:SF5">
    <property type="entry name" value="PROTEIN NYNRIN-LIKE"/>
    <property type="match status" value="1"/>
</dbReference>
<dbReference type="InParanoid" id="G0NBL0"/>
<organism evidence="17">
    <name type="scientific">Caenorhabditis brenneri</name>
    <name type="common">Nematode worm</name>
    <dbReference type="NCBI Taxonomy" id="135651"/>
    <lineage>
        <taxon>Eukaryota</taxon>
        <taxon>Metazoa</taxon>
        <taxon>Ecdysozoa</taxon>
        <taxon>Nematoda</taxon>
        <taxon>Chromadorea</taxon>
        <taxon>Rhabditida</taxon>
        <taxon>Rhabditina</taxon>
        <taxon>Rhabditomorpha</taxon>
        <taxon>Rhabditoidea</taxon>
        <taxon>Rhabditidae</taxon>
        <taxon>Peloderinae</taxon>
        <taxon>Caenorhabditis</taxon>
    </lineage>
</organism>
<dbReference type="InterPro" id="IPR001584">
    <property type="entry name" value="Integrase_cat-core"/>
</dbReference>
<dbReference type="GO" id="GO:0006508">
    <property type="term" value="P:proteolysis"/>
    <property type="evidence" value="ECO:0007669"/>
    <property type="project" value="InterPro"/>
</dbReference>
<dbReference type="InterPro" id="IPR021109">
    <property type="entry name" value="Peptidase_aspartic_dom_sf"/>
</dbReference>
<dbReference type="SUPFAM" id="SSF53098">
    <property type="entry name" value="Ribonuclease H-like"/>
    <property type="match status" value="1"/>
</dbReference>
<evidence type="ECO:0000256" key="12">
    <source>
        <dbReference type="SAM" id="MobiDB-lite"/>
    </source>
</evidence>
<keyword evidence="17" id="KW-1185">Reference proteome</keyword>
<evidence type="ECO:0000256" key="11">
    <source>
        <dbReference type="ARBA" id="ARBA00023268"/>
    </source>
</evidence>
<dbReference type="FunFam" id="3.30.70.270:FF:000026">
    <property type="entry name" value="Transposon Ty3-G Gag-Pol polyprotein"/>
    <property type="match status" value="1"/>
</dbReference>
<dbReference type="eggNOG" id="KOG0017">
    <property type="taxonomic scope" value="Eukaryota"/>
</dbReference>
<evidence type="ECO:0000256" key="1">
    <source>
        <dbReference type="ARBA" id="ARBA00012493"/>
    </source>
</evidence>
<feature type="compositionally biased region" description="Polar residues" evidence="12">
    <location>
        <begin position="274"/>
        <end position="293"/>
    </location>
</feature>
<dbReference type="Pfam" id="PF17919">
    <property type="entry name" value="RT_RNaseH_2"/>
    <property type="match status" value="1"/>
</dbReference>
<keyword evidence="13" id="KW-0812">Transmembrane</keyword>
<feature type="compositionally biased region" description="Basic and acidic residues" evidence="12">
    <location>
        <begin position="302"/>
        <end position="316"/>
    </location>
</feature>
<evidence type="ECO:0000256" key="4">
    <source>
        <dbReference type="ARBA" id="ARBA00022722"/>
    </source>
</evidence>
<dbReference type="InterPro" id="IPR043128">
    <property type="entry name" value="Rev_trsase/Diguanyl_cyclase"/>
</dbReference>
<feature type="compositionally biased region" description="Polar residues" evidence="12">
    <location>
        <begin position="317"/>
        <end position="341"/>
    </location>
</feature>
<dbReference type="GO" id="GO:0004519">
    <property type="term" value="F:endonuclease activity"/>
    <property type="evidence" value="ECO:0007669"/>
    <property type="project" value="UniProtKB-KW"/>
</dbReference>
<dbReference type="Gene3D" id="3.10.10.10">
    <property type="entry name" value="HIV Type 1 Reverse Transcriptase, subunit A, domain 1"/>
    <property type="match status" value="1"/>
</dbReference>
<evidence type="ECO:0000256" key="3">
    <source>
        <dbReference type="ARBA" id="ARBA00022695"/>
    </source>
</evidence>
<dbReference type="PROSITE" id="PS00141">
    <property type="entry name" value="ASP_PROTEASE"/>
    <property type="match status" value="2"/>
</dbReference>
<dbReference type="Gene3D" id="2.30.30.850">
    <property type="match status" value="1"/>
</dbReference>
<feature type="compositionally biased region" description="Low complexity" evidence="12">
    <location>
        <begin position="12"/>
        <end position="21"/>
    </location>
</feature>
<feature type="compositionally biased region" description="Polar residues" evidence="12">
    <location>
        <begin position="2639"/>
        <end position="2648"/>
    </location>
</feature>
<feature type="region of interest" description="Disordered" evidence="12">
    <location>
        <begin position="1"/>
        <end position="40"/>
    </location>
</feature>
<feature type="transmembrane region" description="Helical" evidence="13">
    <location>
        <begin position="1057"/>
        <end position="1079"/>
    </location>
</feature>
<evidence type="ECO:0000256" key="7">
    <source>
        <dbReference type="ARBA" id="ARBA00022842"/>
    </source>
</evidence>
<dbReference type="InterPro" id="IPR001969">
    <property type="entry name" value="Aspartic_peptidase_AS"/>
</dbReference>
<dbReference type="OrthoDB" id="6765838at2759"/>
<keyword evidence="4" id="KW-0540">Nuclease</keyword>
<dbReference type="PROSITE" id="PS50878">
    <property type="entry name" value="RT_POL"/>
    <property type="match status" value="1"/>
</dbReference>
<evidence type="ECO:0000256" key="8">
    <source>
        <dbReference type="ARBA" id="ARBA00022884"/>
    </source>
</evidence>
<dbReference type="Gene3D" id="3.30.420.10">
    <property type="entry name" value="Ribonuclease H-like superfamily/Ribonuclease H"/>
    <property type="match status" value="1"/>
</dbReference>
<dbReference type="Gene3D" id="2.40.70.10">
    <property type="entry name" value="Acid Proteases"/>
    <property type="match status" value="2"/>
</dbReference>
<keyword evidence="7" id="KW-0460">Magnesium</keyword>
<evidence type="ECO:0000256" key="10">
    <source>
        <dbReference type="ARBA" id="ARBA00022918"/>
    </source>
</evidence>
<dbReference type="InterPro" id="IPR000477">
    <property type="entry name" value="RT_dom"/>
</dbReference>
<dbReference type="Pfam" id="PF17921">
    <property type="entry name" value="Integrase_H2C2"/>
    <property type="match status" value="2"/>
</dbReference>
<feature type="compositionally biased region" description="Polar residues" evidence="12">
    <location>
        <begin position="2584"/>
        <end position="2599"/>
    </location>
</feature>
<dbReference type="Pfam" id="PF24664">
    <property type="entry name" value="Monjiviricetes_fusion"/>
    <property type="match status" value="1"/>
</dbReference>
<evidence type="ECO:0000313" key="16">
    <source>
        <dbReference type="EMBL" id="EGT56971.1"/>
    </source>
</evidence>
<keyword evidence="6" id="KW-0378">Hydrolase</keyword>
<keyword evidence="3" id="KW-0548">Nucleotidyltransferase</keyword>
<name>G0NBL0_CAEBE</name>
<dbReference type="Pfam" id="PF00665">
    <property type="entry name" value="rve"/>
    <property type="match status" value="1"/>
</dbReference>
<feature type="region of interest" description="Disordered" evidence="12">
    <location>
        <begin position="2563"/>
        <end position="2667"/>
    </location>
</feature>
<dbReference type="Pfam" id="PF00078">
    <property type="entry name" value="RVT_1"/>
    <property type="match status" value="1"/>
</dbReference>
<feature type="domain" description="Reverse transcriptase" evidence="14">
    <location>
        <begin position="1758"/>
        <end position="1936"/>
    </location>
</feature>
<keyword evidence="10" id="KW-0695">RNA-directed DNA polymerase</keyword>
<keyword evidence="11" id="KW-0511">Multifunctional enzyme</keyword>
<evidence type="ECO:0000256" key="9">
    <source>
        <dbReference type="ARBA" id="ARBA00022908"/>
    </source>
</evidence>
<reference evidence="17" key="1">
    <citation type="submission" date="2011-07" db="EMBL/GenBank/DDBJ databases">
        <authorList>
            <consortium name="Caenorhabditis brenneri Sequencing and Analysis Consortium"/>
            <person name="Wilson R.K."/>
        </authorList>
    </citation>
    <scope>NUCLEOTIDE SEQUENCE [LARGE SCALE GENOMIC DNA]</scope>
    <source>
        <strain evidence="17">PB2801</strain>
    </source>
</reference>
<keyword evidence="13" id="KW-0472">Membrane</keyword>
<dbReference type="EC" id="2.7.7.49" evidence="1"/>
<dbReference type="InterPro" id="IPR043502">
    <property type="entry name" value="DNA/RNA_pol_sf"/>
</dbReference>
<dbReference type="InterPro" id="IPR041577">
    <property type="entry name" value="RT_RNaseH_2"/>
</dbReference>
<feature type="region of interest" description="Disordered" evidence="12">
    <location>
        <begin position="265"/>
        <end position="341"/>
    </location>
</feature>
<proteinExistence type="predicted"/>
<dbReference type="Proteomes" id="UP000008068">
    <property type="component" value="Unassembled WGS sequence"/>
</dbReference>
<evidence type="ECO:0000256" key="13">
    <source>
        <dbReference type="SAM" id="Phobius"/>
    </source>
</evidence>
<evidence type="ECO:0000256" key="6">
    <source>
        <dbReference type="ARBA" id="ARBA00022801"/>
    </source>
</evidence>
<dbReference type="Gene3D" id="1.20.5.1890">
    <property type="match status" value="1"/>
</dbReference>
<dbReference type="PANTHER" id="PTHR37984">
    <property type="entry name" value="PROTEIN CBG26694"/>
    <property type="match status" value="1"/>
</dbReference>
<dbReference type="SUPFAM" id="SSF56672">
    <property type="entry name" value="DNA/RNA polymerases"/>
    <property type="match status" value="1"/>
</dbReference>
<keyword evidence="5" id="KW-0255">Endonuclease</keyword>
<feature type="domain" description="Integrase catalytic" evidence="15">
    <location>
        <begin position="2300"/>
        <end position="2461"/>
    </location>
</feature>
<keyword evidence="8" id="KW-0694">RNA-binding</keyword>
<dbReference type="GO" id="GO:0003723">
    <property type="term" value="F:RNA binding"/>
    <property type="evidence" value="ECO:0007669"/>
    <property type="project" value="UniProtKB-KW"/>
</dbReference>
<dbReference type="EMBL" id="GL379858">
    <property type="protein sequence ID" value="EGT56971.1"/>
    <property type="molecule type" value="Genomic_DNA"/>
</dbReference>
<dbReference type="CDD" id="cd09274">
    <property type="entry name" value="RNase_HI_RT_Ty3"/>
    <property type="match status" value="1"/>
</dbReference>
<dbReference type="PROSITE" id="PS50994">
    <property type="entry name" value="INTEGRASE"/>
    <property type="match status" value="1"/>
</dbReference>
<dbReference type="HOGENOM" id="CLU_000384_37_1_1"/>
<dbReference type="Pfam" id="PF13975">
    <property type="entry name" value="gag-asp_proteas"/>
    <property type="match status" value="2"/>
</dbReference>
<evidence type="ECO:0000259" key="15">
    <source>
        <dbReference type="PROSITE" id="PS50994"/>
    </source>
</evidence>
<evidence type="ECO:0000313" key="17">
    <source>
        <dbReference type="Proteomes" id="UP000008068"/>
    </source>
</evidence>
<dbReference type="InterPro" id="IPR036397">
    <property type="entry name" value="RNaseH_sf"/>
</dbReference>
<dbReference type="InterPro" id="IPR012337">
    <property type="entry name" value="RNaseH-like_sf"/>
</dbReference>
<dbReference type="InterPro" id="IPR041588">
    <property type="entry name" value="Integrase_H2C2"/>
</dbReference>